<evidence type="ECO:0000313" key="3">
    <source>
        <dbReference type="Proteomes" id="UP000402241"/>
    </source>
</evidence>
<dbReference type="AlphaFoldDB" id="A0AAJ2ZDQ7"/>
<dbReference type="Proteomes" id="UP000402241">
    <property type="component" value="Chromosome"/>
</dbReference>
<dbReference type="EMBL" id="JAAHBZ010000003">
    <property type="protein sequence ID" value="NES28102.1"/>
    <property type="molecule type" value="Genomic_DNA"/>
</dbReference>
<keyword evidence="3" id="KW-1185">Reference proteome</keyword>
<evidence type="ECO:0000313" key="1">
    <source>
        <dbReference type="EMBL" id="NES28102.1"/>
    </source>
</evidence>
<dbReference type="EMBL" id="CP045309">
    <property type="protein sequence ID" value="QGL51296.1"/>
    <property type="molecule type" value="Genomic_DNA"/>
</dbReference>
<accession>A0AAJ2ZDQ7</accession>
<sequence>MAIDPAASDDAVRAMVKRCSSSQHPEGELDDRIVGFYESLRARYPDFPPYRDDSPWMSMPLHVGIDHVSMNMTFGERSTPALELILVLAERYGLTIYDPQGDEVTRPHG</sequence>
<proteinExistence type="predicted"/>
<name>A0AAJ2ZDQ7_9ACTN</name>
<dbReference type="Proteomes" id="UP000477779">
    <property type="component" value="Unassembled WGS sequence"/>
</dbReference>
<gene>
    <name evidence="1" type="ORF">G3561_11170</name>
    <name evidence="2" type="ORF">GCE86_08870</name>
</gene>
<reference evidence="1 4" key="2">
    <citation type="submission" date="2020-02" db="EMBL/GenBank/DDBJ databases">
        <title>WGS of Micromonospora spp. isolated from hot spring.</title>
        <authorList>
            <person name="Thawai C."/>
        </authorList>
    </citation>
    <scope>NUCLEOTIDE SEQUENCE [LARGE SCALE GENOMIC DNA]</scope>
    <source>
        <strain evidence="1 4">TMS7</strain>
    </source>
</reference>
<organism evidence="1 4">
    <name type="scientific">Micromonospora terminaliae</name>
    <dbReference type="NCBI Taxonomy" id="1914461"/>
    <lineage>
        <taxon>Bacteria</taxon>
        <taxon>Bacillati</taxon>
        <taxon>Actinomycetota</taxon>
        <taxon>Actinomycetes</taxon>
        <taxon>Micromonosporales</taxon>
        <taxon>Micromonosporaceae</taxon>
        <taxon>Micromonospora</taxon>
    </lineage>
</organism>
<reference evidence="2 3" key="1">
    <citation type="submission" date="2019-10" db="EMBL/GenBank/DDBJ databases">
        <title>Genome Sequence of Micromonospora terminaliae DSM 101760.</title>
        <authorList>
            <person name="Guo L."/>
        </authorList>
    </citation>
    <scope>NUCLEOTIDE SEQUENCE [LARGE SCALE GENOMIC DNA]</scope>
    <source>
        <strain evidence="2 3">DSM 101760</strain>
    </source>
</reference>
<evidence type="ECO:0000313" key="2">
    <source>
        <dbReference type="EMBL" id="QGL51296.1"/>
    </source>
</evidence>
<evidence type="ECO:0000313" key="4">
    <source>
        <dbReference type="Proteomes" id="UP000477779"/>
    </source>
</evidence>
<protein>
    <submittedName>
        <fullName evidence="1">Uncharacterized protein</fullName>
    </submittedName>
</protein>